<feature type="transmembrane region" description="Helical" evidence="1">
    <location>
        <begin position="255"/>
        <end position="272"/>
    </location>
</feature>
<evidence type="ECO:0000313" key="4">
    <source>
        <dbReference type="EMBL" id="MFD1121331.1"/>
    </source>
</evidence>
<feature type="domain" description="SGNH" evidence="3">
    <location>
        <begin position="420"/>
        <end position="634"/>
    </location>
</feature>
<feature type="transmembrane region" description="Helical" evidence="1">
    <location>
        <begin position="284"/>
        <end position="302"/>
    </location>
</feature>
<dbReference type="Pfam" id="PF19040">
    <property type="entry name" value="SGNH"/>
    <property type="match status" value="1"/>
</dbReference>
<feature type="transmembrane region" description="Helical" evidence="1">
    <location>
        <begin position="233"/>
        <end position="249"/>
    </location>
</feature>
<dbReference type="PANTHER" id="PTHR23028">
    <property type="entry name" value="ACETYLTRANSFERASE"/>
    <property type="match status" value="1"/>
</dbReference>
<comment type="caution">
    <text evidence="4">The sequence shown here is derived from an EMBL/GenBank/DDBJ whole genome shotgun (WGS) entry which is preliminary data.</text>
</comment>
<feature type="transmembrane region" description="Helical" evidence="1">
    <location>
        <begin position="136"/>
        <end position="158"/>
    </location>
</feature>
<organism evidence="4 5">
    <name type="scientific">Methylophilus flavus</name>
    <dbReference type="NCBI Taxonomy" id="640084"/>
    <lineage>
        <taxon>Bacteria</taxon>
        <taxon>Pseudomonadati</taxon>
        <taxon>Pseudomonadota</taxon>
        <taxon>Betaproteobacteria</taxon>
        <taxon>Nitrosomonadales</taxon>
        <taxon>Methylophilaceae</taxon>
        <taxon>Methylophilus</taxon>
    </lineage>
</organism>
<gene>
    <name evidence="4" type="ORF">ACFQ2T_02360</name>
</gene>
<dbReference type="EC" id="2.3.1.-" evidence="4"/>
<proteinExistence type="predicted"/>
<name>A0ABW3PB21_9PROT</name>
<keyword evidence="1" id="KW-0812">Transmembrane</keyword>
<dbReference type="InterPro" id="IPR043968">
    <property type="entry name" value="SGNH"/>
</dbReference>
<evidence type="ECO:0000256" key="1">
    <source>
        <dbReference type="SAM" id="Phobius"/>
    </source>
</evidence>
<dbReference type="GO" id="GO:0016746">
    <property type="term" value="F:acyltransferase activity"/>
    <property type="evidence" value="ECO:0007669"/>
    <property type="project" value="UniProtKB-KW"/>
</dbReference>
<feature type="domain" description="Acyltransferase 3" evidence="2">
    <location>
        <begin position="9"/>
        <end position="337"/>
    </location>
</feature>
<dbReference type="EMBL" id="JBHTLN010000001">
    <property type="protein sequence ID" value="MFD1121331.1"/>
    <property type="molecule type" value="Genomic_DNA"/>
</dbReference>
<feature type="transmembrane region" description="Helical" evidence="1">
    <location>
        <begin position="192"/>
        <end position="212"/>
    </location>
</feature>
<reference evidence="5" key="1">
    <citation type="journal article" date="2019" name="Int. J. Syst. Evol. Microbiol.">
        <title>The Global Catalogue of Microorganisms (GCM) 10K type strain sequencing project: providing services to taxonomists for standard genome sequencing and annotation.</title>
        <authorList>
            <consortium name="The Broad Institute Genomics Platform"/>
            <consortium name="The Broad Institute Genome Sequencing Center for Infectious Disease"/>
            <person name="Wu L."/>
            <person name="Ma J."/>
        </authorList>
    </citation>
    <scope>NUCLEOTIDE SEQUENCE [LARGE SCALE GENOMIC DNA]</scope>
    <source>
        <strain evidence="5">CCUG 58411</strain>
    </source>
</reference>
<dbReference type="InterPro" id="IPR002656">
    <property type="entry name" value="Acyl_transf_3_dom"/>
</dbReference>
<keyword evidence="1" id="KW-1133">Transmembrane helix</keyword>
<dbReference type="Pfam" id="PF01757">
    <property type="entry name" value="Acyl_transf_3"/>
    <property type="match status" value="1"/>
</dbReference>
<sequence length="640" mass="72713">MQSNAYYRPEIDGLRAIAVMLVVLFHAFPTRIAGGFIGVDIFFVISGYLISNIILNEISKGNFTILGFYKKRINRIYPALAFVLLTCVLVSKFLLFKAEIAEFDLSVFFSTIFSANLYFLKTLNYFDNSAENHPLLHLWSLGVEEQFYIFWPFLLLYAAKKTNSFAIKAITLVLAVSFLLNILFVAQYQSNVFYLPFTRFWELGFGSLCALVTRTNIHKYPIKIFNCKVNSDFLTMLGLLFIIVCELLIQPTSLFPGWFAVLPVLGSGLILTYGESSNFAKKILANRLFVFVGLISYPLYLWHWPILSFSHIYLGYLMVGYVKVFLVFLSFLFAIVTYYLIEIPLRYKITHNLKPLFLFILLLLIGFYSLVSYQNISSSKLTEYDEFVSFYKGYVGNTDYVNKNRVYCSYIDQNGSFEENIPSSCIIKDAKNLIVLWGDSHAYQLFSGLEKNLDSKFSLSQLTSSGCHPSIKLQGSSNSINCNKANEKALDVIRASKPGIVVLAQRDSHDSTDWNSLAVELKNLGVKRVILLGPVPQWNQYLYRFLAKNYTTLNDIPPYIGGKVLNQAILELDISLKKKYSQSTALEYISLVDLFCEPKLGCLSFVKDSSVELTTFDYGHLGLSASEMVAKKITQSIDKK</sequence>
<keyword evidence="5" id="KW-1185">Reference proteome</keyword>
<dbReference type="PANTHER" id="PTHR23028:SF53">
    <property type="entry name" value="ACYL_TRANSF_3 DOMAIN-CONTAINING PROTEIN"/>
    <property type="match status" value="1"/>
</dbReference>
<feature type="transmembrane region" description="Helical" evidence="1">
    <location>
        <begin position="35"/>
        <end position="55"/>
    </location>
</feature>
<feature type="transmembrane region" description="Helical" evidence="1">
    <location>
        <begin position="76"/>
        <end position="96"/>
    </location>
</feature>
<keyword evidence="1" id="KW-0472">Membrane</keyword>
<dbReference type="RefSeq" id="WP_379029965.1">
    <property type="nucleotide sequence ID" value="NZ_JBHTLN010000001.1"/>
</dbReference>
<feature type="transmembrane region" description="Helical" evidence="1">
    <location>
        <begin position="165"/>
        <end position="186"/>
    </location>
</feature>
<protein>
    <submittedName>
        <fullName evidence="4">Acyltransferase family protein</fullName>
        <ecNumber evidence="4">2.3.1.-</ecNumber>
    </submittedName>
</protein>
<dbReference type="InterPro" id="IPR050879">
    <property type="entry name" value="Acyltransferase_3"/>
</dbReference>
<keyword evidence="4" id="KW-0808">Transferase</keyword>
<dbReference type="Proteomes" id="UP001597206">
    <property type="component" value="Unassembled WGS sequence"/>
</dbReference>
<keyword evidence="4" id="KW-0012">Acyltransferase</keyword>
<feature type="transmembrane region" description="Helical" evidence="1">
    <location>
        <begin position="314"/>
        <end position="341"/>
    </location>
</feature>
<evidence type="ECO:0000313" key="5">
    <source>
        <dbReference type="Proteomes" id="UP001597206"/>
    </source>
</evidence>
<accession>A0ABW3PB21</accession>
<feature type="transmembrane region" description="Helical" evidence="1">
    <location>
        <begin position="353"/>
        <end position="371"/>
    </location>
</feature>
<evidence type="ECO:0000259" key="3">
    <source>
        <dbReference type="Pfam" id="PF19040"/>
    </source>
</evidence>
<feature type="transmembrane region" description="Helical" evidence="1">
    <location>
        <begin position="12"/>
        <end position="29"/>
    </location>
</feature>
<evidence type="ECO:0000259" key="2">
    <source>
        <dbReference type="Pfam" id="PF01757"/>
    </source>
</evidence>